<dbReference type="PANTHER" id="PTHR12411">
    <property type="entry name" value="CYSTEINE PROTEASE FAMILY C1-RELATED"/>
    <property type="match status" value="1"/>
</dbReference>
<dbReference type="GeneID" id="111015466"/>
<keyword evidence="3 9" id="KW-0732">Signal</keyword>
<reference evidence="13" key="1">
    <citation type="submission" date="2025-08" db="UniProtKB">
        <authorList>
            <consortium name="RefSeq"/>
        </authorList>
    </citation>
    <scope>IDENTIFICATION</scope>
    <source>
        <strain evidence="13">OHB3-1</strain>
    </source>
</reference>
<keyword evidence="6" id="KW-0865">Zymogen</keyword>
<dbReference type="InterPro" id="IPR038765">
    <property type="entry name" value="Papain-like_cys_pep_sf"/>
</dbReference>
<evidence type="ECO:0000256" key="9">
    <source>
        <dbReference type="SAM" id="SignalP"/>
    </source>
</evidence>
<proteinExistence type="inferred from homology"/>
<feature type="domain" description="Cathepsin propeptide inhibitor" evidence="11">
    <location>
        <begin position="60"/>
        <end position="116"/>
    </location>
</feature>
<evidence type="ECO:0000256" key="1">
    <source>
        <dbReference type="ARBA" id="ARBA00008455"/>
    </source>
</evidence>
<evidence type="ECO:0000256" key="5">
    <source>
        <dbReference type="ARBA" id="ARBA00022807"/>
    </source>
</evidence>
<dbReference type="InterPro" id="IPR039417">
    <property type="entry name" value="Peptidase_C1A_papain-like"/>
</dbReference>
<comment type="similarity">
    <text evidence="1">Belongs to the peptidase C1 family.</text>
</comment>
<dbReference type="InterPro" id="IPR025660">
    <property type="entry name" value="Pept_his_AS"/>
</dbReference>
<evidence type="ECO:0000313" key="13">
    <source>
        <dbReference type="RefSeq" id="XP_022146188.1"/>
    </source>
</evidence>
<dbReference type="PROSITE" id="PS00640">
    <property type="entry name" value="THIOL_PROTEASE_ASN"/>
    <property type="match status" value="1"/>
</dbReference>
<dbReference type="FunFam" id="3.90.70.10:FF:000057">
    <property type="entry name" value="Cysteine protease RD19A"/>
    <property type="match status" value="1"/>
</dbReference>
<dbReference type="InterPro" id="IPR000668">
    <property type="entry name" value="Peptidase_C1A_C"/>
</dbReference>
<evidence type="ECO:0000259" key="11">
    <source>
        <dbReference type="SMART" id="SM00848"/>
    </source>
</evidence>
<dbReference type="SMART" id="SM00645">
    <property type="entry name" value="Pept_C1"/>
    <property type="match status" value="1"/>
</dbReference>
<feature type="domain" description="Peptidase C1A papain C-terminal" evidence="10">
    <location>
        <begin position="145"/>
        <end position="370"/>
    </location>
</feature>
<name>A0A6J1CXX8_MOMCH</name>
<dbReference type="GO" id="GO:0000323">
    <property type="term" value="C:lytic vacuole"/>
    <property type="evidence" value="ECO:0007669"/>
    <property type="project" value="UniProtKB-ARBA"/>
</dbReference>
<feature type="chain" id="PRO_5026963651" evidence="9">
    <location>
        <begin position="21"/>
        <end position="375"/>
    </location>
</feature>
<dbReference type="InterPro" id="IPR000169">
    <property type="entry name" value="Pept_cys_AS"/>
</dbReference>
<dbReference type="Gene3D" id="3.90.70.10">
    <property type="entry name" value="Cysteine proteinases"/>
    <property type="match status" value="1"/>
</dbReference>
<evidence type="ECO:0000313" key="12">
    <source>
        <dbReference type="Proteomes" id="UP000504603"/>
    </source>
</evidence>
<dbReference type="GO" id="GO:0008234">
    <property type="term" value="F:cysteine-type peptidase activity"/>
    <property type="evidence" value="ECO:0007669"/>
    <property type="project" value="UniProtKB-KW"/>
</dbReference>
<dbReference type="PROSITE" id="PS00139">
    <property type="entry name" value="THIOL_PROTEASE_CYS"/>
    <property type="match status" value="1"/>
</dbReference>
<dbReference type="OrthoDB" id="10253408at2759"/>
<evidence type="ECO:0000256" key="4">
    <source>
        <dbReference type="ARBA" id="ARBA00022801"/>
    </source>
</evidence>
<dbReference type="Proteomes" id="UP000504603">
    <property type="component" value="Unplaced"/>
</dbReference>
<keyword evidence="2" id="KW-0645">Protease</keyword>
<dbReference type="AlphaFoldDB" id="A0A6J1CXX8"/>
<dbReference type="SMART" id="SM00848">
    <property type="entry name" value="Inhibitor_I29"/>
    <property type="match status" value="1"/>
</dbReference>
<keyword evidence="12" id="KW-1185">Reference proteome</keyword>
<dbReference type="InterPro" id="IPR025661">
    <property type="entry name" value="Pept_asp_AS"/>
</dbReference>
<dbReference type="RefSeq" id="XP_022146188.1">
    <property type="nucleotide sequence ID" value="XM_022290496.1"/>
</dbReference>
<keyword evidence="8" id="KW-0325">Glycoprotein</keyword>
<evidence type="ECO:0000256" key="7">
    <source>
        <dbReference type="ARBA" id="ARBA00023157"/>
    </source>
</evidence>
<dbReference type="CDD" id="cd02248">
    <property type="entry name" value="Peptidase_C1A"/>
    <property type="match status" value="1"/>
</dbReference>
<sequence>MVSYFSFFVVLSILAVSAIGGEVLSVESEGDNLIRQVVDDGGVNEGSNGDDLLLGAEHHFSLFKRKFGKSYASQEEHDHRFRVFRANLRRAQRHQALDPSATHGVTQFSDLTPSEFRKSFLGLRGPRLGLPADANKAPILPIDDLPTDFDWRDHGAVTEVKNQGSCGSCWSFSTTGALEGANFLATGKLVSLSEQQLVDCDHECDPEEKNSCDAGCNGGLMNSAFEYTLKAGGLMREKDYPYTGTDRGTCKFEKSKIAASVANFSVVSLDEEQIAANLVKNGPLAIAINAVFMQTYIGGVSCPYICSKHLDHGVLLVGYGSAGYAPIRLKEKPYWIIKNSWGENWGENGYYKICKGRNICGVNSMVSTVAAVHTA</sequence>
<evidence type="ECO:0000259" key="10">
    <source>
        <dbReference type="SMART" id="SM00645"/>
    </source>
</evidence>
<dbReference type="GO" id="GO:0006508">
    <property type="term" value="P:proteolysis"/>
    <property type="evidence" value="ECO:0007669"/>
    <property type="project" value="UniProtKB-KW"/>
</dbReference>
<evidence type="ECO:0000256" key="3">
    <source>
        <dbReference type="ARBA" id="ARBA00022729"/>
    </source>
</evidence>
<keyword evidence="7" id="KW-1015">Disulfide bond</keyword>
<evidence type="ECO:0000256" key="8">
    <source>
        <dbReference type="ARBA" id="ARBA00023180"/>
    </source>
</evidence>
<dbReference type="InterPro" id="IPR013128">
    <property type="entry name" value="Peptidase_C1A"/>
</dbReference>
<gene>
    <name evidence="13" type="primary">LOC111015466</name>
</gene>
<dbReference type="InterPro" id="IPR013201">
    <property type="entry name" value="Prot_inhib_I29"/>
</dbReference>
<keyword evidence="4" id="KW-0378">Hydrolase</keyword>
<keyword evidence="5" id="KW-0788">Thiol protease</keyword>
<dbReference type="Pfam" id="PF00112">
    <property type="entry name" value="Peptidase_C1"/>
    <property type="match status" value="1"/>
</dbReference>
<dbReference type="PROSITE" id="PS00639">
    <property type="entry name" value="THIOL_PROTEASE_HIS"/>
    <property type="match status" value="1"/>
</dbReference>
<accession>A0A6J1CXX8</accession>
<evidence type="ECO:0000256" key="2">
    <source>
        <dbReference type="ARBA" id="ARBA00022670"/>
    </source>
</evidence>
<dbReference type="KEGG" id="mcha:111015466"/>
<dbReference type="Pfam" id="PF08246">
    <property type="entry name" value="Inhibitor_I29"/>
    <property type="match status" value="1"/>
</dbReference>
<evidence type="ECO:0000256" key="6">
    <source>
        <dbReference type="ARBA" id="ARBA00023145"/>
    </source>
</evidence>
<feature type="signal peptide" evidence="9">
    <location>
        <begin position="1"/>
        <end position="20"/>
    </location>
</feature>
<organism evidence="12 13">
    <name type="scientific">Momordica charantia</name>
    <name type="common">Bitter gourd</name>
    <name type="synonym">Balsam pear</name>
    <dbReference type="NCBI Taxonomy" id="3673"/>
    <lineage>
        <taxon>Eukaryota</taxon>
        <taxon>Viridiplantae</taxon>
        <taxon>Streptophyta</taxon>
        <taxon>Embryophyta</taxon>
        <taxon>Tracheophyta</taxon>
        <taxon>Spermatophyta</taxon>
        <taxon>Magnoliopsida</taxon>
        <taxon>eudicotyledons</taxon>
        <taxon>Gunneridae</taxon>
        <taxon>Pentapetalae</taxon>
        <taxon>rosids</taxon>
        <taxon>fabids</taxon>
        <taxon>Cucurbitales</taxon>
        <taxon>Cucurbitaceae</taxon>
        <taxon>Momordiceae</taxon>
        <taxon>Momordica</taxon>
    </lineage>
</organism>
<dbReference type="SUPFAM" id="SSF54001">
    <property type="entry name" value="Cysteine proteinases"/>
    <property type="match status" value="1"/>
</dbReference>
<protein>
    <submittedName>
        <fullName evidence="13">Cysteine protease RD19A-like</fullName>
    </submittedName>
</protein>
<dbReference type="PRINTS" id="PR00705">
    <property type="entry name" value="PAPAIN"/>
</dbReference>